<reference evidence="1" key="1">
    <citation type="submission" date="2019-03" db="EMBL/GenBank/DDBJ databases">
        <title>Single cell metagenomics reveals metabolic interactions within the superorganism composed of flagellate Streblomastix strix and complex community of Bacteroidetes bacteria on its surface.</title>
        <authorList>
            <person name="Treitli S.C."/>
            <person name="Kolisko M."/>
            <person name="Husnik F."/>
            <person name="Keeling P."/>
            <person name="Hampl V."/>
        </authorList>
    </citation>
    <scope>NUCLEOTIDE SEQUENCE</scope>
    <source>
        <strain evidence="1">STM</strain>
    </source>
</reference>
<dbReference type="EMBL" id="SNRY01000299">
    <property type="protein sequence ID" value="KAA6342899.1"/>
    <property type="molecule type" value="Genomic_DNA"/>
</dbReference>
<proteinExistence type="predicted"/>
<comment type="caution">
    <text evidence="1">The sequence shown here is derived from an EMBL/GenBank/DDBJ whole genome shotgun (WGS) entry which is preliminary data.</text>
</comment>
<gene>
    <name evidence="1" type="ORF">EZS27_009359</name>
</gene>
<protein>
    <submittedName>
        <fullName evidence="1">Uncharacterized protein</fullName>
    </submittedName>
</protein>
<dbReference type="AlphaFoldDB" id="A0A5J4S9W7"/>
<sequence length="91" mass="10875">MEATKNPESEGGIQKYIIEYLYRRIATEGFDYFKKICEEHSFLLVLDDKRGYHIKFDLEDQSDAEISKINKYAKEHTIQEIEKEIQKLRSK</sequence>
<accession>A0A5J4S9W7</accession>
<evidence type="ECO:0000313" key="1">
    <source>
        <dbReference type="EMBL" id="KAA6342899.1"/>
    </source>
</evidence>
<name>A0A5J4S9W7_9ZZZZ</name>
<organism evidence="1">
    <name type="scientific">termite gut metagenome</name>
    <dbReference type="NCBI Taxonomy" id="433724"/>
    <lineage>
        <taxon>unclassified sequences</taxon>
        <taxon>metagenomes</taxon>
        <taxon>organismal metagenomes</taxon>
    </lineage>
</organism>